<comment type="caution">
    <text evidence="7">The sequence shown here is derived from an EMBL/GenBank/DDBJ whole genome shotgun (WGS) entry which is preliminary data.</text>
</comment>
<dbReference type="EMBL" id="BMIR01000018">
    <property type="protein sequence ID" value="GGE50832.1"/>
    <property type="molecule type" value="Genomic_DNA"/>
</dbReference>
<dbReference type="AlphaFoldDB" id="A0A8J2YLF4"/>
<feature type="transmembrane region" description="Helical" evidence="5">
    <location>
        <begin position="53"/>
        <end position="73"/>
    </location>
</feature>
<reference evidence="7" key="2">
    <citation type="submission" date="2020-09" db="EMBL/GenBank/DDBJ databases">
        <authorList>
            <person name="Sun Q."/>
            <person name="Zhou Y."/>
        </authorList>
    </citation>
    <scope>NUCLEOTIDE SEQUENCE</scope>
    <source>
        <strain evidence="7">CGMCC 1.15371</strain>
    </source>
</reference>
<keyword evidence="3 5" id="KW-1133">Transmembrane helix</keyword>
<accession>A0A8J2YLF4</accession>
<comment type="subcellular location">
    <subcellularLocation>
        <location evidence="1">Membrane</location>
        <topology evidence="1">Multi-pass membrane protein</topology>
    </subcellularLocation>
</comment>
<dbReference type="PANTHER" id="PTHR37422">
    <property type="entry name" value="TEICHURONIC ACID BIOSYNTHESIS PROTEIN TUAE"/>
    <property type="match status" value="1"/>
</dbReference>
<evidence type="ECO:0000313" key="8">
    <source>
        <dbReference type="Proteomes" id="UP000628775"/>
    </source>
</evidence>
<evidence type="ECO:0000256" key="4">
    <source>
        <dbReference type="ARBA" id="ARBA00023136"/>
    </source>
</evidence>
<sequence>MKRNDLKDKINDIKAQPFALMMILLYVLPPIGVAGLAWIGFKQLYKSLSHEKNIPLNMITYFFTALFVTSLMATVENHAWLYSYVPFMIIGYYGVYLYTNVKPFDMVQFKWIVICGGVYIVCIDKFMRALNDMGIDFGYLNYLFGSALIGIKPTERLFGSAYNPNLADVLLLLSLAVLYSNLLNDLHSKAFYKLFYAVPMIGILMVGITETGSRSGFISMLILTAIFIMMYYWRSIYLIGISLIVMFNKIYDIMPRHQLIIKSIHNRLEIWTTSIKIFLAHPVVGVGPGYFKSIYETYTGKLIAHPHNLLLAFFAEYGIVGGIAFLVLILYTIKKWLHLFKNSKTQNQSYIFYLTFPVILLTNLLDFPLCSPQVGMPVLILLSLFYQHINQVELNEHSPQNNTNHVLLMKRKTETA</sequence>
<dbReference type="InterPro" id="IPR007016">
    <property type="entry name" value="O-antigen_ligase-rel_domated"/>
</dbReference>
<reference evidence="7" key="1">
    <citation type="journal article" date="2014" name="Int. J. Syst. Evol. Microbiol.">
        <title>Complete genome sequence of Corynebacterium casei LMG S-19264T (=DSM 44701T), isolated from a smear-ripened cheese.</title>
        <authorList>
            <consortium name="US DOE Joint Genome Institute (JGI-PGF)"/>
            <person name="Walter F."/>
            <person name="Albersmeier A."/>
            <person name="Kalinowski J."/>
            <person name="Ruckert C."/>
        </authorList>
    </citation>
    <scope>NUCLEOTIDE SEQUENCE</scope>
    <source>
        <strain evidence="7">CGMCC 1.15371</strain>
    </source>
</reference>
<evidence type="ECO:0000313" key="7">
    <source>
        <dbReference type="EMBL" id="GGE50832.1"/>
    </source>
</evidence>
<keyword evidence="4 5" id="KW-0472">Membrane</keyword>
<protein>
    <submittedName>
        <fullName evidence="7">Membrane protein</fullName>
    </submittedName>
</protein>
<feature type="transmembrane region" description="Helical" evidence="5">
    <location>
        <begin position="220"/>
        <end position="247"/>
    </location>
</feature>
<organism evidence="7 8">
    <name type="scientific">Pullulanibacillus camelliae</name>
    <dbReference type="NCBI Taxonomy" id="1707096"/>
    <lineage>
        <taxon>Bacteria</taxon>
        <taxon>Bacillati</taxon>
        <taxon>Bacillota</taxon>
        <taxon>Bacilli</taxon>
        <taxon>Bacillales</taxon>
        <taxon>Sporolactobacillaceae</taxon>
        <taxon>Pullulanibacillus</taxon>
    </lineage>
</organism>
<keyword evidence="2 5" id="KW-0812">Transmembrane</keyword>
<dbReference type="InterPro" id="IPR051533">
    <property type="entry name" value="WaaL-like"/>
</dbReference>
<evidence type="ECO:0000256" key="5">
    <source>
        <dbReference type="SAM" id="Phobius"/>
    </source>
</evidence>
<keyword evidence="8" id="KW-1185">Reference proteome</keyword>
<feature type="transmembrane region" description="Helical" evidence="5">
    <location>
        <begin position="79"/>
        <end position="99"/>
    </location>
</feature>
<feature type="transmembrane region" description="Helical" evidence="5">
    <location>
        <begin position="20"/>
        <end position="41"/>
    </location>
</feature>
<evidence type="ECO:0000256" key="1">
    <source>
        <dbReference type="ARBA" id="ARBA00004141"/>
    </source>
</evidence>
<evidence type="ECO:0000256" key="3">
    <source>
        <dbReference type="ARBA" id="ARBA00022989"/>
    </source>
</evidence>
<name>A0A8J2YLF4_9BACL</name>
<dbReference type="PANTHER" id="PTHR37422:SF13">
    <property type="entry name" value="LIPOPOLYSACCHARIDE BIOSYNTHESIS PROTEIN PA4999-RELATED"/>
    <property type="match status" value="1"/>
</dbReference>
<dbReference type="GO" id="GO:0016020">
    <property type="term" value="C:membrane"/>
    <property type="evidence" value="ECO:0007669"/>
    <property type="project" value="UniProtKB-SubCell"/>
</dbReference>
<feature type="transmembrane region" description="Helical" evidence="5">
    <location>
        <begin position="190"/>
        <end position="208"/>
    </location>
</feature>
<gene>
    <name evidence="7" type="ORF">GCM10011391_32010</name>
</gene>
<dbReference type="Pfam" id="PF04932">
    <property type="entry name" value="Wzy_C"/>
    <property type="match status" value="1"/>
</dbReference>
<dbReference type="RefSeq" id="WP_188696581.1">
    <property type="nucleotide sequence ID" value="NZ_BMIR01000018.1"/>
</dbReference>
<feature type="domain" description="O-antigen ligase-related" evidence="6">
    <location>
        <begin position="203"/>
        <end position="326"/>
    </location>
</feature>
<feature type="transmembrane region" description="Helical" evidence="5">
    <location>
        <begin position="166"/>
        <end position="183"/>
    </location>
</feature>
<feature type="transmembrane region" description="Helical" evidence="5">
    <location>
        <begin position="268"/>
        <end position="291"/>
    </location>
</feature>
<proteinExistence type="predicted"/>
<evidence type="ECO:0000259" key="6">
    <source>
        <dbReference type="Pfam" id="PF04932"/>
    </source>
</evidence>
<evidence type="ECO:0000256" key="2">
    <source>
        <dbReference type="ARBA" id="ARBA00022692"/>
    </source>
</evidence>
<dbReference type="Proteomes" id="UP000628775">
    <property type="component" value="Unassembled WGS sequence"/>
</dbReference>
<feature type="transmembrane region" description="Helical" evidence="5">
    <location>
        <begin position="351"/>
        <end position="369"/>
    </location>
</feature>
<feature type="transmembrane region" description="Helical" evidence="5">
    <location>
        <begin position="311"/>
        <end position="331"/>
    </location>
</feature>